<evidence type="ECO:0000256" key="2">
    <source>
        <dbReference type="SAM" id="Coils"/>
    </source>
</evidence>
<dbReference type="PANTHER" id="PTHR43201">
    <property type="entry name" value="ACYL-COA SYNTHETASE"/>
    <property type="match status" value="1"/>
</dbReference>
<dbReference type="GO" id="GO:0031956">
    <property type="term" value="F:medium-chain fatty acid-CoA ligase activity"/>
    <property type="evidence" value="ECO:0007669"/>
    <property type="project" value="TreeGrafter"/>
</dbReference>
<dbReference type="InterPro" id="IPR045851">
    <property type="entry name" value="AMP-bd_C_sf"/>
</dbReference>
<feature type="domain" description="AMP-dependent synthetase/ligase" evidence="3">
    <location>
        <begin position="127"/>
        <end position="197"/>
    </location>
</feature>
<dbReference type="Pfam" id="PF00501">
    <property type="entry name" value="AMP-binding"/>
    <property type="match status" value="2"/>
</dbReference>
<dbReference type="Gene3D" id="3.40.50.12780">
    <property type="entry name" value="N-terminal domain of ligase-like"/>
    <property type="match status" value="2"/>
</dbReference>
<dbReference type="VEuPathDB" id="TriTrypDB:BSAL_52700"/>
<feature type="domain" description="AMP-binding enzyme C-terminal" evidence="4">
    <location>
        <begin position="660"/>
        <end position="759"/>
    </location>
</feature>
<keyword evidence="2" id="KW-0175">Coiled coil</keyword>
<evidence type="ECO:0000313" key="6">
    <source>
        <dbReference type="Proteomes" id="UP000051952"/>
    </source>
</evidence>
<gene>
    <name evidence="5" type="ORF">BSAL_52700</name>
</gene>
<dbReference type="InterPro" id="IPR025110">
    <property type="entry name" value="AMP-bd_C"/>
</dbReference>
<evidence type="ECO:0000259" key="4">
    <source>
        <dbReference type="Pfam" id="PF13193"/>
    </source>
</evidence>
<dbReference type="Gene3D" id="3.30.300.30">
    <property type="match status" value="1"/>
</dbReference>
<sequence>MLRRTCHRLRIVPFSELFEYCNVLTSVFSSPGERPCISVEVPGQPNQRFTYGDLQRDIVALANTISTQLDTAANGGDGDRRRSLGLQLPRSRQLKGVFHGDKDWVNAAEGRHFSHDVLVDDGTYNAAILCSPSYEYVVSMLAVWSLGLMAVPIAPSHHYEGEITHVLEHSASRLMIVERSILQTKLPPAYQTLLGAESNKKSDIAASTTTVPSTDATFCVNNVLDISNWMVDHRQKLFERKVNQGAMDEELQVDILPPEAAPRPAPKTSEEAIAAVQAAREEAKRIEEQKKEEQLFDEFRRSLKQTKSAKSSFVPPLTFDDARLDHELNAVFRGRYSELEQSKASPITSARFLINEQNDSLMIYTSGTTAKPKGVVHTHSSIDNQVDVLRRAWRWTAEDTILNTLPLHHVHGVVNVLLCALTSGAHCIMSPFDNATRIAHRLDQGDISLFMGVPTMYTKLIDAVSSFSPIEQTGWRGAVSQNIRLMVSGSAALPVPVLERFRAFSGHTLLERYGMTEVGMALSQPYNAQGRIPGTVGAPLPGVDTLLIGAKEDEAKTAGAKETAASPVLTNGALALRSKSLFDRYWRNPKATMGELVVDDATGLHYFASGDTVGQIPAPVLPSSSTKTTSLSPSAPHFQILGRTSVDIIKHKGYKLSALEIETALLQEPNAFTEVAVFGFPREDVDEEVVAVVALHSHLLKTLLPSFTIPKDDDTQQLSFAPSAVNDQLRKIGRHHLAHYKAPSRYIVVEKIPRNAMGKVNKKDLKKRVAA</sequence>
<dbReference type="OrthoDB" id="2962993at2759"/>
<dbReference type="PANTHER" id="PTHR43201:SF8">
    <property type="entry name" value="ACYL-COA SYNTHETASE FAMILY MEMBER 3"/>
    <property type="match status" value="1"/>
</dbReference>
<accession>A0A0S4IL67</accession>
<dbReference type="GO" id="GO:0006631">
    <property type="term" value="P:fatty acid metabolic process"/>
    <property type="evidence" value="ECO:0007669"/>
    <property type="project" value="TreeGrafter"/>
</dbReference>
<evidence type="ECO:0000259" key="3">
    <source>
        <dbReference type="Pfam" id="PF00501"/>
    </source>
</evidence>
<organism evidence="5 6">
    <name type="scientific">Bodo saltans</name>
    <name type="common">Flagellated protozoan</name>
    <dbReference type="NCBI Taxonomy" id="75058"/>
    <lineage>
        <taxon>Eukaryota</taxon>
        <taxon>Discoba</taxon>
        <taxon>Euglenozoa</taxon>
        <taxon>Kinetoplastea</taxon>
        <taxon>Metakinetoplastina</taxon>
        <taxon>Eubodonida</taxon>
        <taxon>Bodonidae</taxon>
        <taxon>Bodo</taxon>
    </lineage>
</organism>
<keyword evidence="6" id="KW-1185">Reference proteome</keyword>
<proteinExistence type="inferred from homology"/>
<feature type="domain" description="AMP-dependent synthetase/ligase" evidence="3">
    <location>
        <begin position="355"/>
        <end position="586"/>
    </location>
</feature>
<protein>
    <submittedName>
        <fullName evidence="5">Long-chain-fatty-acid-CoA ligase, putative</fullName>
    </submittedName>
</protein>
<comment type="similarity">
    <text evidence="1">Belongs to the ATP-dependent AMP-binding enzyme family.</text>
</comment>
<keyword evidence="5" id="KW-0436">Ligase</keyword>
<dbReference type="Proteomes" id="UP000051952">
    <property type="component" value="Unassembled WGS sequence"/>
</dbReference>
<dbReference type="AlphaFoldDB" id="A0A0S4IL67"/>
<evidence type="ECO:0000313" key="5">
    <source>
        <dbReference type="EMBL" id="CUE70897.1"/>
    </source>
</evidence>
<name>A0A0S4IL67_BODSA</name>
<feature type="coiled-coil region" evidence="2">
    <location>
        <begin position="269"/>
        <end position="296"/>
    </location>
</feature>
<dbReference type="Pfam" id="PF13193">
    <property type="entry name" value="AMP-binding_C"/>
    <property type="match status" value="1"/>
</dbReference>
<dbReference type="OMA" id="CGPGYTY"/>
<evidence type="ECO:0000256" key="1">
    <source>
        <dbReference type="ARBA" id="ARBA00006432"/>
    </source>
</evidence>
<dbReference type="SUPFAM" id="SSF56801">
    <property type="entry name" value="Acetyl-CoA synthetase-like"/>
    <property type="match status" value="1"/>
</dbReference>
<reference evidence="6" key="1">
    <citation type="submission" date="2015-09" db="EMBL/GenBank/DDBJ databases">
        <authorList>
            <consortium name="Pathogen Informatics"/>
        </authorList>
    </citation>
    <scope>NUCLEOTIDE SEQUENCE [LARGE SCALE GENOMIC DNA]</scope>
    <source>
        <strain evidence="6">Lake Konstanz</strain>
    </source>
</reference>
<dbReference type="InterPro" id="IPR042099">
    <property type="entry name" value="ANL_N_sf"/>
</dbReference>
<dbReference type="InterPro" id="IPR000873">
    <property type="entry name" value="AMP-dep_synth/lig_dom"/>
</dbReference>
<dbReference type="EMBL" id="CYKH01000093">
    <property type="protein sequence ID" value="CUE70897.1"/>
    <property type="molecule type" value="Genomic_DNA"/>
</dbReference>